<dbReference type="InterPro" id="IPR018496">
    <property type="entry name" value="PsdUridine_synth_RsuA/RluB_CS"/>
</dbReference>
<dbReference type="PROSITE" id="PS50889">
    <property type="entry name" value="S4"/>
    <property type="match status" value="1"/>
</dbReference>
<keyword evidence="2 4" id="KW-0413">Isomerase</keyword>
<dbReference type="CDD" id="cd02870">
    <property type="entry name" value="PseudoU_synth_RsuA_like"/>
    <property type="match status" value="1"/>
</dbReference>
<sequence>MIQVDIIPVSSDMNEIKERIQKYLSRCGVCSRREGEGLVLAGRVSVNGTIVTEPGFKVGADDIVTLDGGIVREIAEHVYLAYYKPRGVVTTLKDQSGRPDLSSLLGKLGRRVFPVGRLDLDSEGLLILTDDGDLFNRLVHPRSHVEKEYLVTVTPNLNSDELRRFADGVPIMDSTYVTRECSIMPLSQPSPSGMTRYRVVLREGKKRQIREMFHYFGSKVVVLKRVRIGSLTLNELKPGEYRYLNPGEIEKLLQGTVYVPKTDF</sequence>
<dbReference type="AlphaFoldDB" id="A0A2N1PQE2"/>
<dbReference type="GO" id="GO:0120159">
    <property type="term" value="F:rRNA pseudouridine synthase activity"/>
    <property type="evidence" value="ECO:0007669"/>
    <property type="project" value="UniProtKB-ARBA"/>
</dbReference>
<evidence type="ECO:0000256" key="3">
    <source>
        <dbReference type="PROSITE-ProRule" id="PRU00182"/>
    </source>
</evidence>
<feature type="domain" description="RNA-binding S4" evidence="5">
    <location>
        <begin position="18"/>
        <end position="75"/>
    </location>
</feature>
<organism evidence="6 7">
    <name type="scientific">Candidatus Wallbacteria bacterium HGW-Wallbacteria-1</name>
    <dbReference type="NCBI Taxonomy" id="2013854"/>
    <lineage>
        <taxon>Bacteria</taxon>
        <taxon>Candidatus Walliibacteriota</taxon>
    </lineage>
</organism>
<comment type="similarity">
    <text evidence="1 4">Belongs to the pseudouridine synthase RsuA family.</text>
</comment>
<protein>
    <recommendedName>
        <fullName evidence="4">Pseudouridine synthase</fullName>
        <ecNumber evidence="4">5.4.99.-</ecNumber>
    </recommendedName>
</protein>
<reference evidence="6 7" key="1">
    <citation type="journal article" date="2017" name="ISME J.">
        <title>Potential for microbial H2 and metal transformations associated with novel bacteria and archaea in deep terrestrial subsurface sediments.</title>
        <authorList>
            <person name="Hernsdorf A.W."/>
            <person name="Amano Y."/>
            <person name="Miyakawa K."/>
            <person name="Ise K."/>
            <person name="Suzuki Y."/>
            <person name="Anantharaman K."/>
            <person name="Probst A."/>
            <person name="Burstein D."/>
            <person name="Thomas B.C."/>
            <person name="Banfield J.F."/>
        </authorList>
    </citation>
    <scope>NUCLEOTIDE SEQUENCE [LARGE SCALE GENOMIC DNA]</scope>
    <source>
        <strain evidence="6">HGW-Wallbacteria-1</strain>
    </source>
</reference>
<dbReference type="InterPro" id="IPR050343">
    <property type="entry name" value="RsuA_PseudoU_synthase"/>
</dbReference>
<evidence type="ECO:0000256" key="1">
    <source>
        <dbReference type="ARBA" id="ARBA00008348"/>
    </source>
</evidence>
<proteinExistence type="inferred from homology"/>
<keyword evidence="3" id="KW-0694">RNA-binding</keyword>
<dbReference type="PROSITE" id="PS01149">
    <property type="entry name" value="PSI_RSU"/>
    <property type="match status" value="1"/>
</dbReference>
<dbReference type="GO" id="GO:0000455">
    <property type="term" value="P:enzyme-directed rRNA pseudouridine synthesis"/>
    <property type="evidence" value="ECO:0007669"/>
    <property type="project" value="UniProtKB-ARBA"/>
</dbReference>
<dbReference type="PANTHER" id="PTHR47683">
    <property type="entry name" value="PSEUDOURIDINE SYNTHASE FAMILY PROTEIN-RELATED"/>
    <property type="match status" value="1"/>
</dbReference>
<comment type="caution">
    <text evidence="6">The sequence shown here is derived from an EMBL/GenBank/DDBJ whole genome shotgun (WGS) entry which is preliminary data.</text>
</comment>
<name>A0A2N1PQE2_9BACT</name>
<dbReference type="Gene3D" id="3.30.70.1560">
    <property type="entry name" value="Alpha-L RNA-binding motif"/>
    <property type="match status" value="1"/>
</dbReference>
<dbReference type="SMART" id="SM00363">
    <property type="entry name" value="S4"/>
    <property type="match status" value="1"/>
</dbReference>
<evidence type="ECO:0000313" key="6">
    <source>
        <dbReference type="EMBL" id="PKK90555.1"/>
    </source>
</evidence>
<dbReference type="InterPro" id="IPR020094">
    <property type="entry name" value="TruA/RsuA/RluB/E/F_N"/>
</dbReference>
<gene>
    <name evidence="6" type="ORF">CVV64_09340</name>
</gene>
<evidence type="ECO:0000313" key="7">
    <source>
        <dbReference type="Proteomes" id="UP000233256"/>
    </source>
</evidence>
<dbReference type="GO" id="GO:0003723">
    <property type="term" value="F:RNA binding"/>
    <property type="evidence" value="ECO:0007669"/>
    <property type="project" value="UniProtKB-KW"/>
</dbReference>
<evidence type="ECO:0000259" key="5">
    <source>
        <dbReference type="SMART" id="SM00363"/>
    </source>
</evidence>
<dbReference type="Pfam" id="PF01479">
    <property type="entry name" value="S4"/>
    <property type="match status" value="1"/>
</dbReference>
<dbReference type="FunFam" id="3.10.290.10:FF:000003">
    <property type="entry name" value="Pseudouridine synthase"/>
    <property type="match status" value="1"/>
</dbReference>
<dbReference type="SUPFAM" id="SSF55120">
    <property type="entry name" value="Pseudouridine synthase"/>
    <property type="match status" value="1"/>
</dbReference>
<dbReference type="InterPro" id="IPR042092">
    <property type="entry name" value="PsdUridine_s_RsuA/RluB/E/F_cat"/>
</dbReference>
<dbReference type="EMBL" id="PGXC01000005">
    <property type="protein sequence ID" value="PKK90555.1"/>
    <property type="molecule type" value="Genomic_DNA"/>
</dbReference>
<dbReference type="PANTHER" id="PTHR47683:SF2">
    <property type="entry name" value="RNA-BINDING S4 DOMAIN-CONTAINING PROTEIN"/>
    <property type="match status" value="1"/>
</dbReference>
<dbReference type="SUPFAM" id="SSF55174">
    <property type="entry name" value="Alpha-L RNA-binding motif"/>
    <property type="match status" value="1"/>
</dbReference>
<dbReference type="Pfam" id="PF00849">
    <property type="entry name" value="PseudoU_synth_2"/>
    <property type="match status" value="1"/>
</dbReference>
<dbReference type="CDD" id="cd00165">
    <property type="entry name" value="S4"/>
    <property type="match status" value="1"/>
</dbReference>
<dbReference type="InterPro" id="IPR006145">
    <property type="entry name" value="PsdUridine_synth_RsuA/RluA"/>
</dbReference>
<dbReference type="InterPro" id="IPR000748">
    <property type="entry name" value="PsdUridine_synth_RsuA/RluB/E/F"/>
</dbReference>
<evidence type="ECO:0000256" key="2">
    <source>
        <dbReference type="ARBA" id="ARBA00023235"/>
    </source>
</evidence>
<dbReference type="Gene3D" id="3.10.290.10">
    <property type="entry name" value="RNA-binding S4 domain"/>
    <property type="match status" value="1"/>
</dbReference>
<dbReference type="InterPro" id="IPR020103">
    <property type="entry name" value="PsdUridine_synth_cat_dom_sf"/>
</dbReference>
<evidence type="ECO:0000256" key="4">
    <source>
        <dbReference type="RuleBase" id="RU003887"/>
    </source>
</evidence>
<dbReference type="InterPro" id="IPR036986">
    <property type="entry name" value="S4_RNA-bd_sf"/>
</dbReference>
<accession>A0A2N1PQE2</accession>
<dbReference type="InterPro" id="IPR002942">
    <property type="entry name" value="S4_RNA-bd"/>
</dbReference>
<dbReference type="EC" id="5.4.99.-" evidence="4"/>
<dbReference type="Gene3D" id="3.30.70.580">
    <property type="entry name" value="Pseudouridine synthase I, catalytic domain, N-terminal subdomain"/>
    <property type="match status" value="1"/>
</dbReference>
<dbReference type="Proteomes" id="UP000233256">
    <property type="component" value="Unassembled WGS sequence"/>
</dbReference>
<dbReference type="NCBIfam" id="TIGR00093">
    <property type="entry name" value="pseudouridine synthase"/>
    <property type="match status" value="1"/>
</dbReference>